<evidence type="ECO:0000313" key="11">
    <source>
        <dbReference type="Proteomes" id="UP000680815"/>
    </source>
</evidence>
<dbReference type="PROSITE" id="PS00138">
    <property type="entry name" value="SUBTILASE_SER"/>
    <property type="match status" value="1"/>
</dbReference>
<organism evidence="10 11">
    <name type="scientific">Roseomonas nitratireducens</name>
    <dbReference type="NCBI Taxonomy" id="2820810"/>
    <lineage>
        <taxon>Bacteria</taxon>
        <taxon>Pseudomonadati</taxon>
        <taxon>Pseudomonadota</taxon>
        <taxon>Alphaproteobacteria</taxon>
        <taxon>Acetobacterales</taxon>
        <taxon>Roseomonadaceae</taxon>
        <taxon>Roseomonas</taxon>
    </lineage>
</organism>
<dbReference type="InterPro" id="IPR044016">
    <property type="entry name" value="Big_13"/>
</dbReference>
<dbReference type="SUPFAM" id="SSF51120">
    <property type="entry name" value="beta-Roll"/>
    <property type="match status" value="1"/>
</dbReference>
<feature type="active site" description="Charge relay system" evidence="5">
    <location>
        <position position="163"/>
    </location>
</feature>
<dbReference type="Gene3D" id="3.40.50.200">
    <property type="entry name" value="Peptidase S8/S53 domain"/>
    <property type="match status" value="1"/>
</dbReference>
<dbReference type="PANTHER" id="PTHR43806">
    <property type="entry name" value="PEPTIDASE S8"/>
    <property type="match status" value="1"/>
</dbReference>
<dbReference type="PANTHER" id="PTHR43806:SF11">
    <property type="entry name" value="CEREVISIN-RELATED"/>
    <property type="match status" value="1"/>
</dbReference>
<dbReference type="Pfam" id="PF19077">
    <property type="entry name" value="Big_13"/>
    <property type="match status" value="1"/>
</dbReference>
<dbReference type="InterPro" id="IPR023828">
    <property type="entry name" value="Peptidase_S8_Ser-AS"/>
</dbReference>
<evidence type="ECO:0000256" key="7">
    <source>
        <dbReference type="SAM" id="MobiDB-lite"/>
    </source>
</evidence>
<comment type="caution">
    <text evidence="10">The sequence shown here is derived from an EMBL/GenBank/DDBJ whole genome shotgun (WGS) entry which is preliminary data.</text>
</comment>
<dbReference type="InterPro" id="IPR036852">
    <property type="entry name" value="Peptidase_S8/S53_dom_sf"/>
</dbReference>
<accession>A0ABS4AY21</accession>
<dbReference type="InterPro" id="IPR000209">
    <property type="entry name" value="Peptidase_S8/S53_dom"/>
</dbReference>
<keyword evidence="3 5" id="KW-0378">Hydrolase</keyword>
<dbReference type="RefSeq" id="WP_209353688.1">
    <property type="nucleotide sequence ID" value="NZ_JAGIYZ010000025.1"/>
</dbReference>
<dbReference type="Gene3D" id="2.150.10.10">
    <property type="entry name" value="Serralysin-like metalloprotease, C-terminal"/>
    <property type="match status" value="1"/>
</dbReference>
<protein>
    <submittedName>
        <fullName evidence="10">S8 family serine peptidase</fullName>
    </submittedName>
</protein>
<dbReference type="PROSITE" id="PS00137">
    <property type="entry name" value="SUBTILASE_HIS"/>
    <property type="match status" value="1"/>
</dbReference>
<feature type="active site" description="Charge relay system" evidence="5">
    <location>
        <position position="447"/>
    </location>
</feature>
<dbReference type="InterPro" id="IPR050131">
    <property type="entry name" value="Peptidase_S8_subtilisin-like"/>
</dbReference>
<dbReference type="InterPro" id="IPR018247">
    <property type="entry name" value="EF_Hand_1_Ca_BS"/>
</dbReference>
<dbReference type="PROSITE" id="PS00136">
    <property type="entry name" value="SUBTILASE_ASP"/>
    <property type="match status" value="1"/>
</dbReference>
<gene>
    <name evidence="10" type="ORF">J5Y09_20320</name>
</gene>
<keyword evidence="2 5" id="KW-0645">Protease</keyword>
<dbReference type="Gene3D" id="3.30.420.430">
    <property type="match status" value="1"/>
</dbReference>
<evidence type="ECO:0000259" key="9">
    <source>
        <dbReference type="Pfam" id="PF19077"/>
    </source>
</evidence>
<dbReference type="PRINTS" id="PR00723">
    <property type="entry name" value="SUBTILISIN"/>
</dbReference>
<dbReference type="InterPro" id="IPR011049">
    <property type="entry name" value="Serralysin-like_metalloprot_C"/>
</dbReference>
<feature type="domain" description="Bacterial Ig-like" evidence="9">
    <location>
        <begin position="540"/>
        <end position="623"/>
    </location>
</feature>
<dbReference type="EMBL" id="JAGIYZ010000025">
    <property type="protein sequence ID" value="MBP0466284.1"/>
    <property type="molecule type" value="Genomic_DNA"/>
</dbReference>
<evidence type="ECO:0000259" key="8">
    <source>
        <dbReference type="Pfam" id="PF00082"/>
    </source>
</evidence>
<evidence type="ECO:0000256" key="4">
    <source>
        <dbReference type="ARBA" id="ARBA00022825"/>
    </source>
</evidence>
<evidence type="ECO:0000313" key="10">
    <source>
        <dbReference type="EMBL" id="MBP0466284.1"/>
    </source>
</evidence>
<sequence length="772" mass="77390">MSPRPQQLLSPLPDPLANPLADPFLPPGAAEAPAEPPAEILVTFAPEAGPAEIAAALDAIGATDATPVFVPEPGAADGLVLRVTPAEGMSAADLAGRPGVAAAEPDAMLTIAATSNDPTYVNGGLWGMYGDTTPVRNAFGSQAGEAWAAGATGSMKQVVGIVDTGIDYRHADLYLNVWLNQKEISSALKAALADVDADGLITFRDLNNGANAAHVRDGNGNGRIDAGDLLTDTRWENGIDEDGNGYRDDLVGWDFVNNDNDPLDDNGHGTHVAGTIGAIGGNGAGVAGVAWNVQMAGLKFLAANGSGMTSSAVMALDYFTGMARTASSGENFLATNNSWGGGGYSQALSDAVARGARADVLFVAAAGNGGGDGIGDNNDSVANWPSNLSTSASAGYEAVIGVAALNSSGGLASFSNYGATTVDIAAPGVGITSTLLAGTYGTYNGTSMATPHVTGALVLEAALNPGATGAQLRAALLETAAATSSVAGKVATGGRLDIGALISRDIPGGSEPPVTTPVADETAAITGLRDNVGRWKGTITSGGTTDDATPTLTGTLSGALEAGERLAVYRDGISVGTASWTTGSGGTRWTFTEANAVADGTHGWTVRVEDVSGAVGSASAAFTATISSGPNKITGTARSDVLRGTSDADVLTGIPGADGTLGRGTVDRMSGGAGSDIFVLGDARGVFYDDGNAGSGGRGDYAVISDFARGTDRLQLSDDPMIYIAARTQAGNDRGLGIFVDGNMNGWLDASDELIAILSGVTRLSGSDLIWA</sequence>
<feature type="region of interest" description="Disordered" evidence="7">
    <location>
        <begin position="1"/>
        <end position="33"/>
    </location>
</feature>
<dbReference type="Pfam" id="PF00082">
    <property type="entry name" value="Peptidase_S8"/>
    <property type="match status" value="1"/>
</dbReference>
<evidence type="ECO:0000256" key="2">
    <source>
        <dbReference type="ARBA" id="ARBA00022670"/>
    </source>
</evidence>
<dbReference type="InterPro" id="IPR023827">
    <property type="entry name" value="Peptidase_S8_Asp-AS"/>
</dbReference>
<dbReference type="InterPro" id="IPR022398">
    <property type="entry name" value="Peptidase_S8_His-AS"/>
</dbReference>
<evidence type="ECO:0000256" key="1">
    <source>
        <dbReference type="ARBA" id="ARBA00011073"/>
    </source>
</evidence>
<comment type="similarity">
    <text evidence="1 5 6">Belongs to the peptidase S8 family.</text>
</comment>
<dbReference type="PROSITE" id="PS51892">
    <property type="entry name" value="SUBTILASE"/>
    <property type="match status" value="1"/>
</dbReference>
<reference evidence="10 11" key="1">
    <citation type="submission" date="2021-03" db="EMBL/GenBank/DDBJ databases">
        <authorList>
            <person name="So Y."/>
        </authorList>
    </citation>
    <scope>NUCLEOTIDE SEQUENCE [LARGE SCALE GENOMIC DNA]</scope>
    <source>
        <strain evidence="10 11">PWR1</strain>
    </source>
</reference>
<keyword evidence="4 5" id="KW-0720">Serine protease</keyword>
<evidence type="ECO:0000256" key="5">
    <source>
        <dbReference type="PROSITE-ProRule" id="PRU01240"/>
    </source>
</evidence>
<dbReference type="PROSITE" id="PS00018">
    <property type="entry name" value="EF_HAND_1"/>
    <property type="match status" value="2"/>
</dbReference>
<feature type="domain" description="Peptidase S8/S53" evidence="8">
    <location>
        <begin position="157"/>
        <end position="481"/>
    </location>
</feature>
<feature type="active site" description="Charge relay system" evidence="5">
    <location>
        <position position="268"/>
    </location>
</feature>
<evidence type="ECO:0000256" key="6">
    <source>
        <dbReference type="RuleBase" id="RU003355"/>
    </source>
</evidence>
<name>A0ABS4AY21_9PROT</name>
<keyword evidence="11" id="KW-1185">Reference proteome</keyword>
<dbReference type="SUPFAM" id="SSF52743">
    <property type="entry name" value="Subtilisin-like"/>
    <property type="match status" value="1"/>
</dbReference>
<dbReference type="Proteomes" id="UP000680815">
    <property type="component" value="Unassembled WGS sequence"/>
</dbReference>
<dbReference type="InterPro" id="IPR015500">
    <property type="entry name" value="Peptidase_S8_subtilisin-rel"/>
</dbReference>
<proteinExistence type="inferred from homology"/>
<evidence type="ECO:0000256" key="3">
    <source>
        <dbReference type="ARBA" id="ARBA00022801"/>
    </source>
</evidence>